<organism evidence="4 5">
    <name type="scientific">Apostasia shenzhenica</name>
    <dbReference type="NCBI Taxonomy" id="1088818"/>
    <lineage>
        <taxon>Eukaryota</taxon>
        <taxon>Viridiplantae</taxon>
        <taxon>Streptophyta</taxon>
        <taxon>Embryophyta</taxon>
        <taxon>Tracheophyta</taxon>
        <taxon>Spermatophyta</taxon>
        <taxon>Magnoliopsida</taxon>
        <taxon>Liliopsida</taxon>
        <taxon>Asparagales</taxon>
        <taxon>Orchidaceae</taxon>
        <taxon>Apostasioideae</taxon>
        <taxon>Apostasia</taxon>
    </lineage>
</organism>
<keyword evidence="1" id="KW-0539">Nucleus</keyword>
<feature type="compositionally biased region" description="Acidic residues" evidence="2">
    <location>
        <begin position="186"/>
        <end position="200"/>
    </location>
</feature>
<dbReference type="PANTHER" id="PTHR47658:SF1">
    <property type="entry name" value="MEIOSIS INITIATOR PROTEIN"/>
    <property type="match status" value="1"/>
</dbReference>
<dbReference type="InterPro" id="IPR036910">
    <property type="entry name" value="HMG_box_dom_sf"/>
</dbReference>
<dbReference type="STRING" id="1088818.A0A2H9ZXQ0"/>
<evidence type="ECO:0000313" key="4">
    <source>
        <dbReference type="EMBL" id="PKA48042.1"/>
    </source>
</evidence>
<feature type="region of interest" description="Disordered" evidence="2">
    <location>
        <begin position="70"/>
        <end position="110"/>
    </location>
</feature>
<dbReference type="EMBL" id="KZ452995">
    <property type="protein sequence ID" value="PKA48042.1"/>
    <property type="molecule type" value="Genomic_DNA"/>
</dbReference>
<feature type="compositionally biased region" description="Basic and acidic residues" evidence="2">
    <location>
        <begin position="16"/>
        <end position="29"/>
    </location>
</feature>
<evidence type="ECO:0000313" key="5">
    <source>
        <dbReference type="Proteomes" id="UP000236161"/>
    </source>
</evidence>
<dbReference type="Proteomes" id="UP000236161">
    <property type="component" value="Unassembled WGS sequence"/>
</dbReference>
<dbReference type="GO" id="GO:0005634">
    <property type="term" value="C:nucleus"/>
    <property type="evidence" value="ECO:0007669"/>
    <property type="project" value="UniProtKB-UniRule"/>
</dbReference>
<sequence>MAGGSSKSNLSRARKRVEEETTSMKRAKDGSAFTKCDECQQNVPVRLIDMYDCSMDSKIRMNLESQVVERVTEIKKPERKKASSSTQSERKPKKEKRRTAPKKRKRPPTAFFLFMDDFRREYKEANPDNKNVAAVAKEGGEKWKAMTDEERKVYRDKAAELKAKYEKAEANDDECEKEDVNGEAEAKEEEGNEVSDNDEE</sequence>
<feature type="compositionally biased region" description="Basic residues" evidence="2">
    <location>
        <begin position="91"/>
        <end position="107"/>
    </location>
</feature>
<dbReference type="AlphaFoldDB" id="A0A2H9ZXQ0"/>
<dbReference type="CDD" id="cd22005">
    <property type="entry name" value="HMG-box_AtHMGB1-like"/>
    <property type="match status" value="1"/>
</dbReference>
<evidence type="ECO:0000256" key="2">
    <source>
        <dbReference type="SAM" id="MobiDB-lite"/>
    </source>
</evidence>
<dbReference type="PROSITE" id="PS50118">
    <property type="entry name" value="HMG_BOX_2"/>
    <property type="match status" value="1"/>
</dbReference>
<feature type="compositionally biased region" description="Basic and acidic residues" evidence="2">
    <location>
        <begin position="138"/>
        <end position="150"/>
    </location>
</feature>
<feature type="region of interest" description="Disordered" evidence="2">
    <location>
        <begin position="164"/>
        <end position="200"/>
    </location>
</feature>
<dbReference type="GO" id="GO:0010197">
    <property type="term" value="P:polar nucleus fusion"/>
    <property type="evidence" value="ECO:0007669"/>
    <property type="project" value="TreeGrafter"/>
</dbReference>
<name>A0A2H9ZXQ0_9ASPA</name>
<evidence type="ECO:0000256" key="1">
    <source>
        <dbReference type="PROSITE-ProRule" id="PRU00267"/>
    </source>
</evidence>
<dbReference type="PANTHER" id="PTHR47658">
    <property type="entry name" value="HIGH MOBILITY GROUP B PROTEIN 12-RELATED"/>
    <property type="match status" value="1"/>
</dbReference>
<reference evidence="4 5" key="1">
    <citation type="journal article" date="2017" name="Nature">
        <title>The Apostasia genome and the evolution of orchids.</title>
        <authorList>
            <person name="Zhang G.Q."/>
            <person name="Liu K.W."/>
            <person name="Li Z."/>
            <person name="Lohaus R."/>
            <person name="Hsiao Y.Y."/>
            <person name="Niu S.C."/>
            <person name="Wang J.Y."/>
            <person name="Lin Y.C."/>
            <person name="Xu Q."/>
            <person name="Chen L.J."/>
            <person name="Yoshida K."/>
            <person name="Fujiwara S."/>
            <person name="Wang Z.W."/>
            <person name="Zhang Y.Q."/>
            <person name="Mitsuda N."/>
            <person name="Wang M."/>
            <person name="Liu G.H."/>
            <person name="Pecoraro L."/>
            <person name="Huang H.X."/>
            <person name="Xiao X.J."/>
            <person name="Lin M."/>
            <person name="Wu X.Y."/>
            <person name="Wu W.L."/>
            <person name="Chen Y.Y."/>
            <person name="Chang S.B."/>
            <person name="Sakamoto S."/>
            <person name="Ohme-Takagi M."/>
            <person name="Yagi M."/>
            <person name="Zeng S.J."/>
            <person name="Shen C.Y."/>
            <person name="Yeh C.M."/>
            <person name="Luo Y.B."/>
            <person name="Tsai W.C."/>
            <person name="Van de Peer Y."/>
            <person name="Liu Z.J."/>
        </authorList>
    </citation>
    <scope>NUCLEOTIDE SEQUENCE [LARGE SCALE GENOMIC DNA]</scope>
    <source>
        <strain evidence="5">cv. Shenzhen</strain>
        <tissue evidence="4">Stem</tissue>
    </source>
</reference>
<protein>
    <submittedName>
        <fullName evidence="4">High mobility group B protein 7</fullName>
    </submittedName>
</protein>
<dbReference type="GO" id="GO:0003677">
    <property type="term" value="F:DNA binding"/>
    <property type="evidence" value="ECO:0007669"/>
    <property type="project" value="UniProtKB-UniRule"/>
</dbReference>
<dbReference type="SMART" id="SM00398">
    <property type="entry name" value="HMG"/>
    <property type="match status" value="1"/>
</dbReference>
<dbReference type="SUPFAM" id="SSF47095">
    <property type="entry name" value="HMG-box"/>
    <property type="match status" value="1"/>
</dbReference>
<dbReference type="Pfam" id="PF00505">
    <property type="entry name" value="HMG_box"/>
    <property type="match status" value="1"/>
</dbReference>
<keyword evidence="5" id="KW-1185">Reference proteome</keyword>
<feature type="domain" description="HMG box" evidence="3">
    <location>
        <begin position="104"/>
        <end position="173"/>
    </location>
</feature>
<proteinExistence type="predicted"/>
<evidence type="ECO:0000259" key="3">
    <source>
        <dbReference type="PROSITE" id="PS50118"/>
    </source>
</evidence>
<accession>A0A2H9ZXQ0</accession>
<feature type="region of interest" description="Disordered" evidence="2">
    <location>
        <begin position="123"/>
        <end position="150"/>
    </location>
</feature>
<dbReference type="Gene3D" id="1.10.30.10">
    <property type="entry name" value="High mobility group box domain"/>
    <property type="match status" value="1"/>
</dbReference>
<feature type="region of interest" description="Disordered" evidence="2">
    <location>
        <begin position="1"/>
        <end position="36"/>
    </location>
</feature>
<feature type="compositionally biased region" description="Polar residues" evidence="2">
    <location>
        <begin position="1"/>
        <end position="11"/>
    </location>
</feature>
<gene>
    <name evidence="4" type="primary">HMGB7</name>
    <name evidence="4" type="ORF">AXF42_Ash015805</name>
</gene>
<feature type="DNA-binding region" description="HMG box" evidence="1">
    <location>
        <begin position="104"/>
        <end position="173"/>
    </location>
</feature>
<dbReference type="InterPro" id="IPR009071">
    <property type="entry name" value="HMG_box_dom"/>
</dbReference>
<keyword evidence="1" id="KW-0238">DNA-binding</keyword>
<dbReference type="OrthoDB" id="1919336at2759"/>